<gene>
    <name evidence="2" type="ORF">BDV38DRAFT_235329</name>
</gene>
<organism evidence="2 3">
    <name type="scientific">Aspergillus pseudotamarii</name>
    <dbReference type="NCBI Taxonomy" id="132259"/>
    <lineage>
        <taxon>Eukaryota</taxon>
        <taxon>Fungi</taxon>
        <taxon>Dikarya</taxon>
        <taxon>Ascomycota</taxon>
        <taxon>Pezizomycotina</taxon>
        <taxon>Eurotiomycetes</taxon>
        <taxon>Eurotiomycetidae</taxon>
        <taxon>Eurotiales</taxon>
        <taxon>Aspergillaceae</taxon>
        <taxon>Aspergillus</taxon>
        <taxon>Aspergillus subgen. Circumdati</taxon>
    </lineage>
</organism>
<proteinExistence type="predicted"/>
<keyword evidence="1" id="KW-1133">Transmembrane helix</keyword>
<keyword evidence="1" id="KW-0812">Transmembrane</keyword>
<keyword evidence="3" id="KW-1185">Reference proteome</keyword>
<keyword evidence="1" id="KW-0472">Membrane</keyword>
<dbReference type="AlphaFoldDB" id="A0A5N6T8X0"/>
<evidence type="ECO:0000313" key="2">
    <source>
        <dbReference type="EMBL" id="KAE8142621.1"/>
    </source>
</evidence>
<name>A0A5N6T8X0_ASPPS</name>
<sequence>MSYSKRRVAAETPGLGMDLYDSLTSLDAITLLPPFVLFGVPFILFLLSISVLFEGR</sequence>
<reference evidence="2 3" key="1">
    <citation type="submission" date="2019-04" db="EMBL/GenBank/DDBJ databases">
        <title>Friends and foes A comparative genomics study of 23 Aspergillus species from section Flavi.</title>
        <authorList>
            <consortium name="DOE Joint Genome Institute"/>
            <person name="Kjaerbolling I."/>
            <person name="Vesth T."/>
            <person name="Frisvad J.C."/>
            <person name="Nybo J.L."/>
            <person name="Theobald S."/>
            <person name="Kildgaard S."/>
            <person name="Isbrandt T."/>
            <person name="Kuo A."/>
            <person name="Sato A."/>
            <person name="Lyhne E.K."/>
            <person name="Kogle M.E."/>
            <person name="Wiebenga A."/>
            <person name="Kun R.S."/>
            <person name="Lubbers R.J."/>
            <person name="Makela M.R."/>
            <person name="Barry K."/>
            <person name="Chovatia M."/>
            <person name="Clum A."/>
            <person name="Daum C."/>
            <person name="Haridas S."/>
            <person name="He G."/>
            <person name="LaButti K."/>
            <person name="Lipzen A."/>
            <person name="Mondo S."/>
            <person name="Riley R."/>
            <person name="Salamov A."/>
            <person name="Simmons B.A."/>
            <person name="Magnuson J.K."/>
            <person name="Henrissat B."/>
            <person name="Mortensen U.H."/>
            <person name="Larsen T.O."/>
            <person name="Devries R.P."/>
            <person name="Grigoriev I.V."/>
            <person name="Machida M."/>
            <person name="Baker S.E."/>
            <person name="Andersen M.R."/>
        </authorList>
    </citation>
    <scope>NUCLEOTIDE SEQUENCE [LARGE SCALE GENOMIC DNA]</scope>
    <source>
        <strain evidence="2 3">CBS 117625</strain>
    </source>
</reference>
<dbReference type="GeneID" id="43637536"/>
<protein>
    <submittedName>
        <fullName evidence="2">Uncharacterized protein</fullName>
    </submittedName>
</protein>
<feature type="transmembrane region" description="Helical" evidence="1">
    <location>
        <begin position="31"/>
        <end position="53"/>
    </location>
</feature>
<evidence type="ECO:0000256" key="1">
    <source>
        <dbReference type="SAM" id="Phobius"/>
    </source>
</evidence>
<dbReference type="RefSeq" id="XP_031918684.1">
    <property type="nucleotide sequence ID" value="XM_032053326.1"/>
</dbReference>
<accession>A0A5N6T8X0</accession>
<dbReference type="Proteomes" id="UP000325672">
    <property type="component" value="Unassembled WGS sequence"/>
</dbReference>
<evidence type="ECO:0000313" key="3">
    <source>
        <dbReference type="Proteomes" id="UP000325672"/>
    </source>
</evidence>
<dbReference type="EMBL" id="ML743554">
    <property type="protein sequence ID" value="KAE8142621.1"/>
    <property type="molecule type" value="Genomic_DNA"/>
</dbReference>